<organism evidence="1 2">
    <name type="scientific">Adiantum capillus-veneris</name>
    <name type="common">Maidenhair fern</name>
    <dbReference type="NCBI Taxonomy" id="13818"/>
    <lineage>
        <taxon>Eukaryota</taxon>
        <taxon>Viridiplantae</taxon>
        <taxon>Streptophyta</taxon>
        <taxon>Embryophyta</taxon>
        <taxon>Tracheophyta</taxon>
        <taxon>Polypodiopsida</taxon>
        <taxon>Polypodiidae</taxon>
        <taxon>Polypodiales</taxon>
        <taxon>Pteridineae</taxon>
        <taxon>Pteridaceae</taxon>
        <taxon>Vittarioideae</taxon>
        <taxon>Adiantum</taxon>
    </lineage>
</organism>
<dbReference type="EMBL" id="JABFUD020000016">
    <property type="protein sequence ID" value="KAI5068663.1"/>
    <property type="molecule type" value="Genomic_DNA"/>
</dbReference>
<gene>
    <name evidence="1" type="ORF">GOP47_0017008</name>
</gene>
<name>A0A9D4ZAV1_ADICA</name>
<protein>
    <submittedName>
        <fullName evidence="1">Uncharacterized protein</fullName>
    </submittedName>
</protein>
<comment type="caution">
    <text evidence="1">The sequence shown here is derived from an EMBL/GenBank/DDBJ whole genome shotgun (WGS) entry which is preliminary data.</text>
</comment>
<evidence type="ECO:0000313" key="1">
    <source>
        <dbReference type="EMBL" id="KAI5068663.1"/>
    </source>
</evidence>
<proteinExistence type="predicted"/>
<sequence length="109" mass="12478">MLGENTYNTCLANVPAFLSFHNSNCDLICEGAWHQHISNYRKLDEVIVEVLSLLYKSLQCIAKVRFSRLVYASVQVYVVDRAPQHCHRLFLRAYVCMHGCKCVGHFGRG</sequence>
<accession>A0A9D4ZAV1</accession>
<dbReference type="Proteomes" id="UP000886520">
    <property type="component" value="Chromosome 16"/>
</dbReference>
<dbReference type="AlphaFoldDB" id="A0A9D4ZAV1"/>
<reference evidence="1" key="1">
    <citation type="submission" date="2021-01" db="EMBL/GenBank/DDBJ databases">
        <title>Adiantum capillus-veneris genome.</title>
        <authorList>
            <person name="Fang Y."/>
            <person name="Liao Q."/>
        </authorList>
    </citation>
    <scope>NUCLEOTIDE SEQUENCE</scope>
    <source>
        <strain evidence="1">H3</strain>
        <tissue evidence="1">Leaf</tissue>
    </source>
</reference>
<evidence type="ECO:0000313" key="2">
    <source>
        <dbReference type="Proteomes" id="UP000886520"/>
    </source>
</evidence>
<keyword evidence="2" id="KW-1185">Reference proteome</keyword>